<name>A0ABW7T9J2_9ACTN</name>
<accession>A0ABW7T9J2</accession>
<dbReference type="RefSeq" id="WP_397614209.1">
    <property type="nucleotide sequence ID" value="NZ_JBIRRB010000011.1"/>
</dbReference>
<evidence type="ECO:0000313" key="2">
    <source>
        <dbReference type="Proteomes" id="UP001611162"/>
    </source>
</evidence>
<gene>
    <name evidence="1" type="ORF">ACH4TF_27625</name>
</gene>
<keyword evidence="2" id="KW-1185">Reference proteome</keyword>
<evidence type="ECO:0008006" key="3">
    <source>
        <dbReference type="Google" id="ProtNLM"/>
    </source>
</evidence>
<dbReference type="EMBL" id="JBIRRB010000011">
    <property type="protein sequence ID" value="MFI0914193.1"/>
    <property type="molecule type" value="Genomic_DNA"/>
</dbReference>
<organism evidence="1 2">
    <name type="scientific">Streptomyces abikoensis</name>
    <dbReference type="NCBI Taxonomy" id="97398"/>
    <lineage>
        <taxon>Bacteria</taxon>
        <taxon>Bacillati</taxon>
        <taxon>Actinomycetota</taxon>
        <taxon>Actinomycetes</taxon>
        <taxon>Kitasatosporales</taxon>
        <taxon>Streptomycetaceae</taxon>
        <taxon>Streptomyces</taxon>
    </lineage>
</organism>
<sequence>MRLSWPNLTWSKDRWPDRTYRANAHDGSYPYTIDHDGRSWTLRAWHNGTPVSLGYPTARSAAALQRIADDHAATHTT</sequence>
<protein>
    <recommendedName>
        <fullName evidence="3">DUF1508 domain-containing protein</fullName>
    </recommendedName>
</protein>
<reference evidence="1 2" key="1">
    <citation type="submission" date="2024-10" db="EMBL/GenBank/DDBJ databases">
        <title>The Natural Products Discovery Center: Release of the First 8490 Sequenced Strains for Exploring Actinobacteria Biosynthetic Diversity.</title>
        <authorList>
            <person name="Kalkreuter E."/>
            <person name="Kautsar S.A."/>
            <person name="Yang D."/>
            <person name="Bader C.D."/>
            <person name="Teijaro C.N."/>
            <person name="Fluegel L."/>
            <person name="Davis C.M."/>
            <person name="Simpson J.R."/>
            <person name="Lauterbach L."/>
            <person name="Steele A.D."/>
            <person name="Gui C."/>
            <person name="Meng S."/>
            <person name="Li G."/>
            <person name="Viehrig K."/>
            <person name="Ye F."/>
            <person name="Su P."/>
            <person name="Kiefer A.F."/>
            <person name="Nichols A."/>
            <person name="Cepeda A.J."/>
            <person name="Yan W."/>
            <person name="Fan B."/>
            <person name="Jiang Y."/>
            <person name="Adhikari A."/>
            <person name="Zheng C.-J."/>
            <person name="Schuster L."/>
            <person name="Cowan T.M."/>
            <person name="Smanski M.J."/>
            <person name="Chevrette M.G."/>
            <person name="De Carvalho L.P.S."/>
            <person name="Shen B."/>
        </authorList>
    </citation>
    <scope>NUCLEOTIDE SEQUENCE [LARGE SCALE GENOMIC DNA]</scope>
    <source>
        <strain evidence="1 2">NPDC020979</strain>
    </source>
</reference>
<proteinExistence type="predicted"/>
<comment type="caution">
    <text evidence="1">The sequence shown here is derived from an EMBL/GenBank/DDBJ whole genome shotgun (WGS) entry which is preliminary data.</text>
</comment>
<evidence type="ECO:0000313" key="1">
    <source>
        <dbReference type="EMBL" id="MFI0914193.1"/>
    </source>
</evidence>
<dbReference type="Proteomes" id="UP001611162">
    <property type="component" value="Unassembled WGS sequence"/>
</dbReference>